<evidence type="ECO:0000259" key="3">
    <source>
        <dbReference type="Pfam" id="PF00483"/>
    </source>
</evidence>
<dbReference type="PANTHER" id="PTHR43584:SF8">
    <property type="entry name" value="N-ACETYLMURAMATE ALPHA-1-PHOSPHATE URIDYLYLTRANSFERASE"/>
    <property type="match status" value="1"/>
</dbReference>
<dbReference type="InterPro" id="IPR050065">
    <property type="entry name" value="GlmU-like"/>
</dbReference>
<dbReference type="EMBL" id="DPRK01000286">
    <property type="protein sequence ID" value="HCY83303.1"/>
    <property type="molecule type" value="Genomic_DNA"/>
</dbReference>
<dbReference type="Gene3D" id="3.90.550.10">
    <property type="entry name" value="Spore Coat Polysaccharide Biosynthesis Protein SpsA, Chain A"/>
    <property type="match status" value="1"/>
</dbReference>
<dbReference type="InterPro" id="IPR029044">
    <property type="entry name" value="Nucleotide-diphossugar_trans"/>
</dbReference>
<dbReference type="SUPFAM" id="SSF53448">
    <property type="entry name" value="Nucleotide-diphospho-sugar transferases"/>
    <property type="match status" value="1"/>
</dbReference>
<dbReference type="Proteomes" id="UP000263268">
    <property type="component" value="Unassembled WGS sequence"/>
</dbReference>
<gene>
    <name evidence="4" type="ORF">DHV22_17740</name>
</gene>
<dbReference type="InterPro" id="IPR005835">
    <property type="entry name" value="NTP_transferase_dom"/>
</dbReference>
<organism evidence="4 5">
    <name type="scientific">Xanthomarina gelatinilytica</name>
    <dbReference type="NCBI Taxonomy" id="1137281"/>
    <lineage>
        <taxon>Bacteria</taxon>
        <taxon>Pseudomonadati</taxon>
        <taxon>Bacteroidota</taxon>
        <taxon>Flavobacteriia</taxon>
        <taxon>Flavobacteriales</taxon>
        <taxon>Flavobacteriaceae</taxon>
        <taxon>Xanthomarina</taxon>
    </lineage>
</organism>
<dbReference type="Pfam" id="PF00483">
    <property type="entry name" value="NTP_transferase"/>
    <property type="match status" value="1"/>
</dbReference>
<dbReference type="AlphaFoldDB" id="A0A3D6BVQ0"/>
<keyword evidence="1 4" id="KW-0808">Transferase</keyword>
<dbReference type="PANTHER" id="PTHR43584">
    <property type="entry name" value="NUCLEOTIDYL TRANSFERASE"/>
    <property type="match status" value="1"/>
</dbReference>
<reference evidence="4 5" key="1">
    <citation type="journal article" date="2018" name="Nat. Biotechnol.">
        <title>A standardized bacterial taxonomy based on genome phylogeny substantially revises the tree of life.</title>
        <authorList>
            <person name="Parks D.H."/>
            <person name="Chuvochina M."/>
            <person name="Waite D.W."/>
            <person name="Rinke C."/>
            <person name="Skarshewski A."/>
            <person name="Chaumeil P.A."/>
            <person name="Hugenholtz P."/>
        </authorList>
    </citation>
    <scope>NUCLEOTIDE SEQUENCE [LARGE SCALE GENOMIC DNA]</scope>
    <source>
        <strain evidence="4">UBA10227</strain>
    </source>
</reference>
<proteinExistence type="predicted"/>
<accession>A0A3D6BVQ0</accession>
<evidence type="ECO:0000256" key="2">
    <source>
        <dbReference type="ARBA" id="ARBA00022695"/>
    </source>
</evidence>
<comment type="caution">
    <text evidence="4">The sequence shown here is derived from an EMBL/GenBank/DDBJ whole genome shotgun (WGS) entry which is preliminary data.</text>
</comment>
<dbReference type="GO" id="GO:0016779">
    <property type="term" value="F:nucleotidyltransferase activity"/>
    <property type="evidence" value="ECO:0007669"/>
    <property type="project" value="UniProtKB-KW"/>
</dbReference>
<feature type="domain" description="Nucleotidyl transferase" evidence="3">
    <location>
        <begin position="8"/>
        <end position="249"/>
    </location>
</feature>
<evidence type="ECO:0000256" key="1">
    <source>
        <dbReference type="ARBA" id="ARBA00022679"/>
    </source>
</evidence>
<sequence length="279" mass="31784">MRQKTLAIMAAGLGSRFGGLKQVHAVVNNYAILDFSVYDALQAGFNHIVFIVNEDLISVFKTRYLNVFPEHIKVDITLQDTSGLPKRKRPWGTGHALLSLKKLVHNNFALINADDFYGRDAFKLMHDALYADTNKQNYFIGYPLKNTLSDFGAVSRGVCILNENQDLKHIVELTNISKENLSMPLDTIVSMNFWGFTPEVFNIADALFATFLTEHKNSQTAEFFIPQIVDFMINEYDSVFKMLETSAKWFGVTYKEDEAKVKEQLQELISLGIYSKTLW</sequence>
<evidence type="ECO:0000313" key="5">
    <source>
        <dbReference type="Proteomes" id="UP000263268"/>
    </source>
</evidence>
<name>A0A3D6BVQ0_9FLAO</name>
<protein>
    <submittedName>
        <fullName evidence="4">Nucleotidyltransferase</fullName>
    </submittedName>
</protein>
<keyword evidence="2" id="KW-0548">Nucleotidyltransferase</keyword>
<evidence type="ECO:0000313" key="4">
    <source>
        <dbReference type="EMBL" id="HCY83303.1"/>
    </source>
</evidence>